<proteinExistence type="predicted"/>
<reference evidence="3 4" key="1">
    <citation type="submission" date="2021-01" db="EMBL/GenBank/DDBJ databases">
        <title>Whole genome shotgun sequence of Catellatospora bangladeshensis NBRC 107357.</title>
        <authorList>
            <person name="Komaki H."/>
            <person name="Tamura T."/>
        </authorList>
    </citation>
    <scope>NUCLEOTIDE SEQUENCE [LARGE SCALE GENOMIC DNA]</scope>
    <source>
        <strain evidence="3 4">NBRC 107357</strain>
    </source>
</reference>
<organism evidence="3 4">
    <name type="scientific">Catellatospora bangladeshensis</name>
    <dbReference type="NCBI Taxonomy" id="310355"/>
    <lineage>
        <taxon>Bacteria</taxon>
        <taxon>Bacillati</taxon>
        <taxon>Actinomycetota</taxon>
        <taxon>Actinomycetes</taxon>
        <taxon>Micromonosporales</taxon>
        <taxon>Micromonosporaceae</taxon>
        <taxon>Catellatospora</taxon>
    </lineage>
</organism>
<dbReference type="RefSeq" id="WP_203754207.1">
    <property type="nucleotide sequence ID" value="NZ_BONF01000043.1"/>
</dbReference>
<accession>A0A8J3JHL9</accession>
<name>A0A8J3JHL9_9ACTN</name>
<evidence type="ECO:0000256" key="1">
    <source>
        <dbReference type="SAM" id="MobiDB-lite"/>
    </source>
</evidence>
<keyword evidence="4" id="KW-1185">Reference proteome</keyword>
<keyword evidence="2" id="KW-0472">Membrane</keyword>
<dbReference type="Proteomes" id="UP000601223">
    <property type="component" value="Unassembled WGS sequence"/>
</dbReference>
<dbReference type="AlphaFoldDB" id="A0A8J3JHL9"/>
<comment type="caution">
    <text evidence="3">The sequence shown here is derived from an EMBL/GenBank/DDBJ whole genome shotgun (WGS) entry which is preliminary data.</text>
</comment>
<dbReference type="EMBL" id="BONF01000043">
    <property type="protein sequence ID" value="GIF85022.1"/>
    <property type="molecule type" value="Genomic_DNA"/>
</dbReference>
<keyword evidence="2" id="KW-1133">Transmembrane helix</keyword>
<evidence type="ECO:0000313" key="3">
    <source>
        <dbReference type="EMBL" id="GIF85022.1"/>
    </source>
</evidence>
<feature type="region of interest" description="Disordered" evidence="1">
    <location>
        <begin position="60"/>
        <end position="83"/>
    </location>
</feature>
<sequence>MNLSEAGLRPSTDGDIPPGDVLRFLARCAVALVLVAAALAGGYAAGPVLGRHVARLDLERADRDFVRPTPPDLADLPARSPSP</sequence>
<protein>
    <submittedName>
        <fullName evidence="3">Uncharacterized protein</fullName>
    </submittedName>
</protein>
<evidence type="ECO:0000256" key="2">
    <source>
        <dbReference type="SAM" id="Phobius"/>
    </source>
</evidence>
<feature type="transmembrane region" description="Helical" evidence="2">
    <location>
        <begin position="24"/>
        <end position="45"/>
    </location>
</feature>
<gene>
    <name evidence="3" type="ORF">Cba03nite_63710</name>
</gene>
<keyword evidence="2" id="KW-0812">Transmembrane</keyword>
<evidence type="ECO:0000313" key="4">
    <source>
        <dbReference type="Proteomes" id="UP000601223"/>
    </source>
</evidence>